<name>A0A975U6A0_9VIBR</name>
<evidence type="ECO:0000259" key="6">
    <source>
        <dbReference type="Pfam" id="PF25944"/>
    </source>
</evidence>
<dbReference type="InterPro" id="IPR058625">
    <property type="entry name" value="MdtA-like_BSH"/>
</dbReference>
<dbReference type="GO" id="GO:0030313">
    <property type="term" value="C:cell envelope"/>
    <property type="evidence" value="ECO:0007669"/>
    <property type="project" value="UniProtKB-SubCell"/>
</dbReference>
<evidence type="ECO:0000313" key="9">
    <source>
        <dbReference type="Proteomes" id="UP000694232"/>
    </source>
</evidence>
<dbReference type="Pfam" id="PF25917">
    <property type="entry name" value="BSH_RND"/>
    <property type="match status" value="1"/>
</dbReference>
<dbReference type="Pfam" id="PF25944">
    <property type="entry name" value="Beta-barrel_RND"/>
    <property type="match status" value="1"/>
</dbReference>
<dbReference type="Pfam" id="PF25967">
    <property type="entry name" value="RND-MFP_C"/>
    <property type="match status" value="1"/>
</dbReference>
<dbReference type="PANTHER" id="PTHR30158:SF26">
    <property type="entry name" value="RESISTANCE-NODULATION-CELL DIVISION (RND) MULTIDRUG EFFLUX MEMBRANE FUSION PROTEIN MEXE"/>
    <property type="match status" value="1"/>
</dbReference>
<evidence type="ECO:0000313" key="8">
    <source>
        <dbReference type="EMBL" id="QXO15908.1"/>
    </source>
</evidence>
<sequence>MSYRLVSTALIAAMLAGCYAQADSSPGESSPGNSAQAVAPMATDVVAVHQISYQQPFLYTTRLETPQNVELRPRVNGVMDKVVFTEGSSVQAGDLLFQIDDKPFLAEMQRLESEYQAARVALTQAQSEAERAKRLSSTKAMPIEQAEQRMYLATQRQAELSSVKAQLETAKLNLSYTQIKAPISGRISSAYVTEGNYVQAGSTILTSLVSTDVLQAYFDVDERTWNAHFANVTADSHTPVDAVLNGDTSHSYPGVVDFIDNQVNSATGTLRIRARFDNAEQALRPGSFVRIRLNDTQADALKLMVPDKSIGTDLANRFVYVVNSDGVIEYRLVELGDRVGSLRIVTKGLKPDELVVLNGPAKVQPGMPVTPQVVDIDSQLEQVVAKQVQ</sequence>
<feature type="coiled-coil region" evidence="3">
    <location>
        <begin position="108"/>
        <end position="135"/>
    </location>
</feature>
<evidence type="ECO:0000256" key="1">
    <source>
        <dbReference type="ARBA" id="ARBA00004519"/>
    </source>
</evidence>
<gene>
    <name evidence="8" type="ORF">KNV97_05780</name>
</gene>
<keyword evidence="9" id="KW-1185">Reference proteome</keyword>
<dbReference type="GO" id="GO:0005886">
    <property type="term" value="C:plasma membrane"/>
    <property type="evidence" value="ECO:0007669"/>
    <property type="project" value="TreeGrafter"/>
</dbReference>
<dbReference type="GO" id="GO:0022857">
    <property type="term" value="F:transmembrane transporter activity"/>
    <property type="evidence" value="ECO:0007669"/>
    <property type="project" value="InterPro"/>
</dbReference>
<dbReference type="InterPro" id="IPR058626">
    <property type="entry name" value="MdtA-like_b-barrel"/>
</dbReference>
<dbReference type="NCBIfam" id="TIGR01730">
    <property type="entry name" value="RND_mfp"/>
    <property type="match status" value="1"/>
</dbReference>
<comment type="similarity">
    <text evidence="2">Belongs to the membrane fusion protein (MFP) (TC 8.A.1) family.</text>
</comment>
<dbReference type="Proteomes" id="UP000694232">
    <property type="component" value="Chromosome 2"/>
</dbReference>
<dbReference type="KEGG" id="vos:KNV97_05780"/>
<evidence type="ECO:0000256" key="4">
    <source>
        <dbReference type="SAM" id="SignalP"/>
    </source>
</evidence>
<evidence type="ECO:0000259" key="7">
    <source>
        <dbReference type="Pfam" id="PF25967"/>
    </source>
</evidence>
<evidence type="ECO:0000256" key="2">
    <source>
        <dbReference type="ARBA" id="ARBA00009477"/>
    </source>
</evidence>
<feature type="domain" description="Multidrug resistance protein MdtA-like C-terminal permuted SH3" evidence="7">
    <location>
        <begin position="303"/>
        <end position="359"/>
    </location>
</feature>
<dbReference type="InterPro" id="IPR006143">
    <property type="entry name" value="RND_pump_MFP"/>
</dbReference>
<accession>A0A975U6A0</accession>
<organism evidence="8 9">
    <name type="scientific">Vibrio ostreae</name>
    <dbReference type="NCBI Taxonomy" id="2841925"/>
    <lineage>
        <taxon>Bacteria</taxon>
        <taxon>Pseudomonadati</taxon>
        <taxon>Pseudomonadota</taxon>
        <taxon>Gammaproteobacteria</taxon>
        <taxon>Vibrionales</taxon>
        <taxon>Vibrionaceae</taxon>
        <taxon>Vibrio</taxon>
    </lineage>
</organism>
<keyword evidence="4" id="KW-0732">Signal</keyword>
<evidence type="ECO:0000259" key="5">
    <source>
        <dbReference type="Pfam" id="PF25917"/>
    </source>
</evidence>
<dbReference type="AlphaFoldDB" id="A0A975U6A0"/>
<keyword evidence="3" id="KW-0175">Coiled coil</keyword>
<dbReference type="InterPro" id="IPR058627">
    <property type="entry name" value="MdtA-like_C"/>
</dbReference>
<dbReference type="RefSeq" id="WP_218561760.1">
    <property type="nucleotide sequence ID" value="NZ_CP076642.1"/>
</dbReference>
<feature type="domain" description="Multidrug resistance protein MdtA-like barrel-sandwich hybrid" evidence="5">
    <location>
        <begin position="68"/>
        <end position="203"/>
    </location>
</feature>
<dbReference type="PROSITE" id="PS51257">
    <property type="entry name" value="PROKAR_LIPOPROTEIN"/>
    <property type="match status" value="1"/>
</dbReference>
<feature type="domain" description="Multidrug resistance protein MdtA-like beta-barrel" evidence="6">
    <location>
        <begin position="234"/>
        <end position="294"/>
    </location>
</feature>
<dbReference type="GO" id="GO:0046677">
    <property type="term" value="P:response to antibiotic"/>
    <property type="evidence" value="ECO:0007669"/>
    <property type="project" value="TreeGrafter"/>
</dbReference>
<proteinExistence type="inferred from homology"/>
<dbReference type="PANTHER" id="PTHR30158">
    <property type="entry name" value="ACRA/E-RELATED COMPONENT OF DRUG EFFLUX TRANSPORTER"/>
    <property type="match status" value="1"/>
</dbReference>
<comment type="subcellular location">
    <subcellularLocation>
        <location evidence="1">Cell inner membrane</location>
        <topology evidence="1">Lipid-anchor</topology>
    </subcellularLocation>
</comment>
<protein>
    <submittedName>
        <fullName evidence="8">Efflux RND transporter periplasmic adaptor subunit</fullName>
    </submittedName>
</protein>
<reference evidence="8" key="1">
    <citation type="submission" date="2021-06" db="EMBL/GenBank/DDBJ databases">
        <title>Vibrio nov. sp., novel gut bacterium isolated from Yellow Sea oyster.</title>
        <authorList>
            <person name="Muhammad N."/>
            <person name="Nguyen T.H."/>
            <person name="Lee Y.-J."/>
            <person name="Ko J."/>
            <person name="Kim S.-G."/>
        </authorList>
    </citation>
    <scope>NUCLEOTIDE SEQUENCE</scope>
    <source>
        <strain evidence="8">OG9-811</strain>
    </source>
</reference>
<feature type="signal peptide" evidence="4">
    <location>
        <begin position="1"/>
        <end position="22"/>
    </location>
</feature>
<dbReference type="EMBL" id="CP076642">
    <property type="protein sequence ID" value="QXO15908.1"/>
    <property type="molecule type" value="Genomic_DNA"/>
</dbReference>
<feature type="chain" id="PRO_5037837367" evidence="4">
    <location>
        <begin position="23"/>
        <end position="389"/>
    </location>
</feature>
<evidence type="ECO:0000256" key="3">
    <source>
        <dbReference type="SAM" id="Coils"/>
    </source>
</evidence>